<dbReference type="SMART" id="SM00324">
    <property type="entry name" value="RhoGAP"/>
    <property type="match status" value="1"/>
</dbReference>
<dbReference type="InterPro" id="IPR008936">
    <property type="entry name" value="Rho_GTPase_activation_prot"/>
</dbReference>
<dbReference type="Proteomes" id="UP001470230">
    <property type="component" value="Unassembled WGS sequence"/>
</dbReference>
<dbReference type="SUPFAM" id="SSF48350">
    <property type="entry name" value="GTPase activation domain, GAP"/>
    <property type="match status" value="1"/>
</dbReference>
<dbReference type="EMBL" id="JAPFFF010000017">
    <property type="protein sequence ID" value="KAK8863669.1"/>
    <property type="molecule type" value="Genomic_DNA"/>
</dbReference>
<dbReference type="PANTHER" id="PTHR45808">
    <property type="entry name" value="RHO GTPASE-ACTIVATING PROTEIN 68F"/>
    <property type="match status" value="1"/>
</dbReference>
<name>A0ABR2IJ68_9EUKA</name>
<keyword evidence="3" id="KW-1185">Reference proteome</keyword>
<evidence type="ECO:0000313" key="3">
    <source>
        <dbReference type="Proteomes" id="UP001470230"/>
    </source>
</evidence>
<organism evidence="2 3">
    <name type="scientific">Tritrichomonas musculus</name>
    <dbReference type="NCBI Taxonomy" id="1915356"/>
    <lineage>
        <taxon>Eukaryota</taxon>
        <taxon>Metamonada</taxon>
        <taxon>Parabasalia</taxon>
        <taxon>Tritrichomonadida</taxon>
        <taxon>Tritrichomonadidae</taxon>
        <taxon>Tritrichomonas</taxon>
    </lineage>
</organism>
<evidence type="ECO:0000313" key="2">
    <source>
        <dbReference type="EMBL" id="KAK8863669.1"/>
    </source>
</evidence>
<dbReference type="InterPro" id="IPR000198">
    <property type="entry name" value="RhoGAP_dom"/>
</dbReference>
<dbReference type="Gene3D" id="1.10.555.10">
    <property type="entry name" value="Rho GTPase activation protein"/>
    <property type="match status" value="1"/>
</dbReference>
<dbReference type="CDD" id="cd00159">
    <property type="entry name" value="RhoGAP"/>
    <property type="match status" value="1"/>
</dbReference>
<comment type="caution">
    <text evidence="2">The sequence shown here is derived from an EMBL/GenBank/DDBJ whole genome shotgun (WGS) entry which is preliminary data.</text>
</comment>
<proteinExistence type="predicted"/>
<sequence length="265" mass="30690">MYVPNPSPGPHFFLVPLDKYKGKVPFIITDILNQLENLKSQENQGIFRIQGQQQDITNLCKELDNGHVTDWSKYNSKAVESAFKKYLENLAVFDPLIPENIEKDIESAVEHIEPDNIGKHLHDLISDKYSNLLSHRSTLAAIFHFFSKVIIPNVEKNDMTSSNLSICLSMLFFRRRDVVLSEHLRRSIEILIEKFDTIFDESWYSPPSEFTMTEDEIECLGAPLVSIELAEIELKRRNYRKDSLIPFYTHLTIQPPEREAPKLPD</sequence>
<feature type="domain" description="Rho-GAP" evidence="1">
    <location>
        <begin position="15"/>
        <end position="199"/>
    </location>
</feature>
<protein>
    <submittedName>
        <fullName evidence="2">Rho GTPase-activating protein 15</fullName>
    </submittedName>
</protein>
<accession>A0ABR2IJ68</accession>
<dbReference type="PANTHER" id="PTHR45808:SF2">
    <property type="entry name" value="RHO GTPASE-ACTIVATING PROTEIN 68F"/>
    <property type="match status" value="1"/>
</dbReference>
<dbReference type="PROSITE" id="PS50238">
    <property type="entry name" value="RHOGAP"/>
    <property type="match status" value="1"/>
</dbReference>
<reference evidence="2 3" key="1">
    <citation type="submission" date="2024-04" db="EMBL/GenBank/DDBJ databases">
        <title>Tritrichomonas musculus Genome.</title>
        <authorList>
            <person name="Alves-Ferreira E."/>
            <person name="Grigg M."/>
            <person name="Lorenzi H."/>
            <person name="Galac M."/>
        </authorList>
    </citation>
    <scope>NUCLEOTIDE SEQUENCE [LARGE SCALE GENOMIC DNA]</scope>
    <source>
        <strain evidence="2 3">EAF2021</strain>
    </source>
</reference>
<gene>
    <name evidence="2" type="ORF">M9Y10_011357</name>
</gene>
<dbReference type="Pfam" id="PF00620">
    <property type="entry name" value="RhoGAP"/>
    <property type="match status" value="1"/>
</dbReference>
<evidence type="ECO:0000259" key="1">
    <source>
        <dbReference type="PROSITE" id="PS50238"/>
    </source>
</evidence>